<name>B4FKC0_MAIZE</name>
<feature type="signal peptide" evidence="1">
    <location>
        <begin position="1"/>
        <end position="19"/>
    </location>
</feature>
<evidence type="ECO:0008006" key="3">
    <source>
        <dbReference type="Google" id="ProtNLM"/>
    </source>
</evidence>
<feature type="chain" id="PRO_5009948155" description="Secreted protein" evidence="1">
    <location>
        <begin position="20"/>
        <end position="87"/>
    </location>
</feature>
<evidence type="ECO:0000256" key="1">
    <source>
        <dbReference type="SAM" id="SignalP"/>
    </source>
</evidence>
<dbReference type="EMBL" id="BT037558">
    <property type="protein sequence ID" value="ACF82563.1"/>
    <property type="molecule type" value="mRNA"/>
</dbReference>
<reference evidence="2" key="1">
    <citation type="journal article" date="2009" name="PLoS Genet.">
        <title>Sequencing, mapping, and analysis of 27,455 maize full-length cDNAs.</title>
        <authorList>
            <person name="Soderlund C."/>
            <person name="Descour A."/>
            <person name="Kudrna D."/>
            <person name="Bomhoff M."/>
            <person name="Boyd L."/>
            <person name="Currie J."/>
            <person name="Angelova A."/>
            <person name="Collura K."/>
            <person name="Wissotski M."/>
            <person name="Ashley E."/>
            <person name="Morrow D."/>
            <person name="Fernandes J."/>
            <person name="Walbot V."/>
            <person name="Yu Y."/>
        </authorList>
    </citation>
    <scope>NUCLEOTIDE SEQUENCE</scope>
    <source>
        <strain evidence="2">B73</strain>
    </source>
</reference>
<dbReference type="AlphaFoldDB" id="B4FKC0"/>
<accession>B4FKC0</accession>
<organism evidence="2">
    <name type="scientific">Zea mays</name>
    <name type="common">Maize</name>
    <dbReference type="NCBI Taxonomy" id="4577"/>
    <lineage>
        <taxon>Eukaryota</taxon>
        <taxon>Viridiplantae</taxon>
        <taxon>Streptophyta</taxon>
        <taxon>Embryophyta</taxon>
        <taxon>Tracheophyta</taxon>
        <taxon>Spermatophyta</taxon>
        <taxon>Magnoliopsida</taxon>
        <taxon>Liliopsida</taxon>
        <taxon>Poales</taxon>
        <taxon>Poaceae</taxon>
        <taxon>PACMAD clade</taxon>
        <taxon>Panicoideae</taxon>
        <taxon>Andropogonodae</taxon>
        <taxon>Andropogoneae</taxon>
        <taxon>Tripsacinae</taxon>
        <taxon>Zea</taxon>
    </lineage>
</organism>
<proteinExistence type="evidence at transcript level"/>
<keyword evidence="1" id="KW-0732">Signal</keyword>
<sequence length="87" mass="9578">MFCHRYQFLMLYIRSLTLRMQLCNLQSHDGKTASSASMHGSFVVVTASPAGSTRVLPNEGPCSAREGCARGRDSSWVMCYARCQASP</sequence>
<dbReference type="HOGENOM" id="CLU_2486656_0_0_1"/>
<protein>
    <recommendedName>
        <fullName evidence="3">Secreted protein</fullName>
    </recommendedName>
</protein>
<evidence type="ECO:0000313" key="2">
    <source>
        <dbReference type="EMBL" id="ACF82563.1"/>
    </source>
</evidence>